<evidence type="ECO:0000313" key="1">
    <source>
        <dbReference type="EMBL" id="AOM83104.1"/>
    </source>
</evidence>
<dbReference type="Proteomes" id="UP000094463">
    <property type="component" value="Chromosome"/>
</dbReference>
<dbReference type="KEGG" id="bbev:BBEV_1743"/>
<dbReference type="EMBL" id="CP012502">
    <property type="protein sequence ID" value="AOM83104.1"/>
    <property type="molecule type" value="Genomic_DNA"/>
</dbReference>
<dbReference type="InterPro" id="IPR009651">
    <property type="entry name" value="Met_g_lyase_put"/>
</dbReference>
<dbReference type="STRING" id="632773.BBEV_1743"/>
<dbReference type="SUPFAM" id="SSF53383">
    <property type="entry name" value="PLP-dependent transferases"/>
    <property type="match status" value="1"/>
</dbReference>
<dbReference type="InterPro" id="IPR015421">
    <property type="entry name" value="PyrdxlP-dep_Trfase_major"/>
</dbReference>
<dbReference type="Gene3D" id="3.90.1150.60">
    <property type="entry name" value="Methioning gamme-lyase, C-terminal domain"/>
    <property type="match status" value="1"/>
</dbReference>
<dbReference type="RefSeq" id="WP_069365117.1">
    <property type="nucleotide sequence ID" value="NZ_CP012502.1"/>
</dbReference>
<dbReference type="AlphaFoldDB" id="A0A1D7QVR2"/>
<dbReference type="InterPro" id="IPR015424">
    <property type="entry name" value="PyrdxlP-dep_Trfase"/>
</dbReference>
<dbReference type="PATRIC" id="fig|632773.3.peg.1830"/>
<sequence>MDQKDLIRIKQETEKRIRPILEEREIISEENQRKVLDAFQSEEIADFHLHGSTGYGYDDAGRERLEAIYAKVFKAEASVVRPQLVSGTHAISTALFGMLRPGDELMYITGAPYDTLDEVIGTRGKTNAGSLKDFGIRYQQIDLADGRVDFNAIKKSVSPATKMIGIQRSKGYASRPSFTINEIRDMITRVKNINEDLIVFVDNCYGEFVELEEPIEAGADIIAGSLIKNPGGGIAKSGGYLAGRKDLIELCGNRMTAPGIGLEGGATTGHLRDMLQGFFMAPHIVNQAVKGAVFTASLFAATGMNTTPAYDAVRTDLIQSVQFETRDQMIRFCQAIQSRSPVDAHVAPQPSSMPGYEDDVIMAAGAFIQGSSIELSADGPLREPYTAYVQGGLTYEHVKIAVFDALSAILTTETE</sequence>
<evidence type="ECO:0000313" key="2">
    <source>
        <dbReference type="Proteomes" id="UP000094463"/>
    </source>
</evidence>
<proteinExistence type="predicted"/>
<protein>
    <submittedName>
        <fullName evidence="1">Aluminum resistance protein</fullName>
    </submittedName>
</protein>
<dbReference type="Gene3D" id="3.40.640.10">
    <property type="entry name" value="Type I PLP-dependent aspartate aminotransferase-like (Major domain)"/>
    <property type="match status" value="1"/>
</dbReference>
<organism evidence="1 2">
    <name type="scientific">Salisediminibacterium beveridgei</name>
    <dbReference type="NCBI Taxonomy" id="632773"/>
    <lineage>
        <taxon>Bacteria</taxon>
        <taxon>Bacillati</taxon>
        <taxon>Bacillota</taxon>
        <taxon>Bacilli</taxon>
        <taxon>Bacillales</taxon>
        <taxon>Bacillaceae</taxon>
        <taxon>Salisediminibacterium</taxon>
    </lineage>
</organism>
<dbReference type="OrthoDB" id="9764766at2"/>
<name>A0A1D7QVR2_9BACI</name>
<dbReference type="PANTHER" id="PTHR46658">
    <property type="entry name" value="CYS OR MET METABOLISM PYRIDOXAL-PHOSPHATE-DEPENDENT ENZYME"/>
    <property type="match status" value="1"/>
</dbReference>
<gene>
    <name evidence="1" type="ORF">BBEV_1743</name>
</gene>
<accession>A0A1D7QVR2</accession>
<dbReference type="Pfam" id="PF06838">
    <property type="entry name" value="Met_gamma_lyase"/>
    <property type="match status" value="1"/>
</dbReference>
<reference evidence="1 2" key="1">
    <citation type="submission" date="2015-08" db="EMBL/GenBank/DDBJ databases">
        <title>The complete genome sequence of Bacillus beveridgei MLTeJB.</title>
        <authorList>
            <person name="Hanson T.E."/>
            <person name="Mesa C."/>
            <person name="Basesman S.M."/>
            <person name="Oremland R.S."/>
        </authorList>
    </citation>
    <scope>NUCLEOTIDE SEQUENCE [LARGE SCALE GENOMIC DNA]</scope>
    <source>
        <strain evidence="1 2">MLTeJB</strain>
    </source>
</reference>
<keyword evidence="2" id="KW-1185">Reference proteome</keyword>
<dbReference type="PANTHER" id="PTHR46658:SF1">
    <property type="entry name" value="CYS OR MET METABOLISM PYRIDOXAL-PHOSPHATE-DEPENDENT ENZYME"/>
    <property type="match status" value="1"/>
</dbReference>